<accession>A0A9X3A017</accession>
<comment type="caution">
    <text evidence="1">The sequence shown here is derived from an EMBL/GenBank/DDBJ whole genome shotgun (WGS) entry which is preliminary data.</text>
</comment>
<dbReference type="RefSeq" id="WP_259091306.1">
    <property type="nucleotide sequence ID" value="NZ_JANTZY010000031.1"/>
</dbReference>
<dbReference type="AlphaFoldDB" id="A0A9X3A017"/>
<protein>
    <submittedName>
        <fullName evidence="1">Uncharacterized protein</fullName>
    </submittedName>
</protein>
<dbReference type="EMBL" id="JANUBF010000036">
    <property type="protein sequence ID" value="MCS4038067.1"/>
    <property type="molecule type" value="Genomic_DNA"/>
</dbReference>
<dbReference type="Proteomes" id="UP001155040">
    <property type="component" value="Unassembled WGS sequence"/>
</dbReference>
<proteinExistence type="predicted"/>
<reference evidence="1" key="1">
    <citation type="submission" date="2022-08" db="EMBL/GenBank/DDBJ databases">
        <title>Genomic Encyclopedia of Type Strains, Phase V (KMG-V): Genome sequencing to study the core and pangenomes of soil and plant-associated prokaryotes.</title>
        <authorList>
            <person name="Whitman W."/>
        </authorList>
    </citation>
    <scope>NUCLEOTIDE SEQUENCE</scope>
    <source>
        <strain evidence="1">SP3012</strain>
    </source>
</reference>
<evidence type="ECO:0000313" key="2">
    <source>
        <dbReference type="Proteomes" id="UP001155040"/>
    </source>
</evidence>
<name>A0A9X3A017_9BACT</name>
<evidence type="ECO:0000313" key="1">
    <source>
        <dbReference type="EMBL" id="MCS4038067.1"/>
    </source>
</evidence>
<organism evidence="1 2">
    <name type="scientific">Salinibacter ruber</name>
    <dbReference type="NCBI Taxonomy" id="146919"/>
    <lineage>
        <taxon>Bacteria</taxon>
        <taxon>Pseudomonadati</taxon>
        <taxon>Rhodothermota</taxon>
        <taxon>Rhodothermia</taxon>
        <taxon>Rhodothermales</taxon>
        <taxon>Salinibacteraceae</taxon>
        <taxon>Salinibacter</taxon>
    </lineage>
</organism>
<gene>
    <name evidence="1" type="ORF">GGQ01_003157</name>
</gene>
<sequence>MSDAPSSLDRGPQQVSLPEAAQAVMDVLEDCHADLAAIRHRMKQDEIPEQLDIDDEKLPSPQEQARHIAARLQACVGSLRKAIDSDEE</sequence>